<dbReference type="InterPro" id="IPR000297">
    <property type="entry name" value="PPIase_PpiC"/>
</dbReference>
<dbReference type="PANTHER" id="PTHR47245:SF1">
    <property type="entry name" value="FOLDASE PROTEIN PRSA"/>
    <property type="match status" value="1"/>
</dbReference>
<feature type="domain" description="PpiC" evidence="8">
    <location>
        <begin position="148"/>
        <end position="237"/>
    </location>
</feature>
<evidence type="ECO:0000256" key="4">
    <source>
        <dbReference type="ARBA" id="ARBA00023110"/>
    </source>
</evidence>
<accession>A0A5A9X7A7</accession>
<dbReference type="InterPro" id="IPR046357">
    <property type="entry name" value="PPIase_dom_sf"/>
</dbReference>
<dbReference type="PANTHER" id="PTHR47245">
    <property type="entry name" value="PEPTIDYLPROLYL ISOMERASE"/>
    <property type="match status" value="1"/>
</dbReference>
<protein>
    <recommendedName>
        <fullName evidence="2">peptidylprolyl isomerase</fullName>
        <ecNumber evidence="2">5.2.1.8</ecNumber>
    </recommendedName>
</protein>
<keyword evidence="10" id="KW-1185">Reference proteome</keyword>
<dbReference type="PROSITE" id="PS50198">
    <property type="entry name" value="PPIC_PPIASE_2"/>
    <property type="match status" value="1"/>
</dbReference>
<dbReference type="Pfam" id="PF13624">
    <property type="entry name" value="SurA_N_3"/>
    <property type="match status" value="1"/>
</dbReference>
<sequence>MKAIASTKTIAAALCIAALFGCQKGSTGSTTETKKEGPVVAEVNGSTITTGDFTRELKNLPEYLKSMADTPQGRKEMMDTMVIRELILQQAAKDGLDKSPEIAEKLADLKKRLIVESFLKKKVETDAKVSDEDLKKFYEQNKDKFKTGDQMRASHILVKTEKAAKDILAQIKAGGKFEELAKKNSVDASAAQGGDLGWFNKGSMVPVFEKAALALKEGQVSDVVKSDFGYHIIKLTGKRSAGVRPFEEVKEQIKAAVMPSKQQEVFQKIKDELKKTAKINIKEDVLNSIGGAKGDGKPAAAPAAPATPAAPGK</sequence>
<dbReference type="PROSITE" id="PS51257">
    <property type="entry name" value="PROKAR_LIPOPROTEIN"/>
    <property type="match status" value="1"/>
</dbReference>
<keyword evidence="4 6" id="KW-0697">Rotamase</keyword>
<dbReference type="Gene3D" id="1.10.8.1040">
    <property type="match status" value="1"/>
</dbReference>
<reference evidence="9 10" key="1">
    <citation type="submission" date="2019-04" db="EMBL/GenBank/DDBJ databases">
        <title>Geobacter ruber sp. nov., ferric-reducing bacteria isolated from paddy soil.</title>
        <authorList>
            <person name="Xu Z."/>
            <person name="Masuda Y."/>
            <person name="Itoh H."/>
            <person name="Senoo K."/>
        </authorList>
    </citation>
    <scope>NUCLEOTIDE SEQUENCE [LARGE SCALE GENOMIC DNA]</scope>
    <source>
        <strain evidence="9 10">Red88</strain>
    </source>
</reference>
<dbReference type="SUPFAM" id="SSF109998">
    <property type="entry name" value="Triger factor/SurA peptide-binding domain-like"/>
    <property type="match status" value="1"/>
</dbReference>
<dbReference type="EMBL" id="SRSD01000009">
    <property type="protein sequence ID" value="KAA0889062.1"/>
    <property type="molecule type" value="Genomic_DNA"/>
</dbReference>
<dbReference type="AlphaFoldDB" id="A0A5A9X7A7"/>
<evidence type="ECO:0000259" key="8">
    <source>
        <dbReference type="PROSITE" id="PS50198"/>
    </source>
</evidence>
<evidence type="ECO:0000313" key="10">
    <source>
        <dbReference type="Proteomes" id="UP000324298"/>
    </source>
</evidence>
<dbReference type="GO" id="GO:0003755">
    <property type="term" value="F:peptidyl-prolyl cis-trans isomerase activity"/>
    <property type="evidence" value="ECO:0007669"/>
    <property type="project" value="UniProtKB-KW"/>
</dbReference>
<evidence type="ECO:0000256" key="1">
    <source>
        <dbReference type="ARBA" id="ARBA00000971"/>
    </source>
</evidence>
<evidence type="ECO:0000313" key="9">
    <source>
        <dbReference type="EMBL" id="KAA0889062.1"/>
    </source>
</evidence>
<dbReference type="Gene3D" id="3.10.50.40">
    <property type="match status" value="1"/>
</dbReference>
<dbReference type="SUPFAM" id="SSF54534">
    <property type="entry name" value="FKBP-like"/>
    <property type="match status" value="1"/>
</dbReference>
<organism evidence="9 10">
    <name type="scientific">Oryzomonas rubra</name>
    <dbReference type="NCBI Taxonomy" id="2509454"/>
    <lineage>
        <taxon>Bacteria</taxon>
        <taxon>Pseudomonadati</taxon>
        <taxon>Thermodesulfobacteriota</taxon>
        <taxon>Desulfuromonadia</taxon>
        <taxon>Geobacterales</taxon>
        <taxon>Geobacteraceae</taxon>
        <taxon>Oryzomonas</taxon>
    </lineage>
</organism>
<comment type="caution">
    <text evidence="9">The sequence shown here is derived from an EMBL/GenBank/DDBJ whole genome shotgun (WGS) entry which is preliminary data.</text>
</comment>
<dbReference type="EC" id="5.2.1.8" evidence="2"/>
<evidence type="ECO:0000256" key="6">
    <source>
        <dbReference type="PROSITE-ProRule" id="PRU00278"/>
    </source>
</evidence>
<dbReference type="InterPro" id="IPR027304">
    <property type="entry name" value="Trigger_fact/SurA_dom_sf"/>
</dbReference>
<dbReference type="PROSITE" id="PS01096">
    <property type="entry name" value="PPIC_PPIASE_1"/>
    <property type="match status" value="1"/>
</dbReference>
<dbReference type="OrthoDB" id="14196at2"/>
<feature type="region of interest" description="Disordered" evidence="7">
    <location>
        <begin position="291"/>
        <end position="313"/>
    </location>
</feature>
<dbReference type="Pfam" id="PF13145">
    <property type="entry name" value="Rotamase_2"/>
    <property type="match status" value="1"/>
</dbReference>
<dbReference type="Proteomes" id="UP000324298">
    <property type="component" value="Unassembled WGS sequence"/>
</dbReference>
<proteinExistence type="predicted"/>
<dbReference type="InterPro" id="IPR023058">
    <property type="entry name" value="PPIase_PpiC_CS"/>
</dbReference>
<name>A0A5A9X7A7_9BACT</name>
<keyword evidence="5 6" id="KW-0413">Isomerase</keyword>
<comment type="catalytic activity">
    <reaction evidence="1">
        <text>[protein]-peptidylproline (omega=180) = [protein]-peptidylproline (omega=0)</text>
        <dbReference type="Rhea" id="RHEA:16237"/>
        <dbReference type="Rhea" id="RHEA-COMP:10747"/>
        <dbReference type="Rhea" id="RHEA-COMP:10748"/>
        <dbReference type="ChEBI" id="CHEBI:83833"/>
        <dbReference type="ChEBI" id="CHEBI:83834"/>
        <dbReference type="EC" id="5.2.1.8"/>
    </reaction>
</comment>
<dbReference type="InterPro" id="IPR050245">
    <property type="entry name" value="PrsA_foldase"/>
</dbReference>
<evidence type="ECO:0000256" key="7">
    <source>
        <dbReference type="SAM" id="MobiDB-lite"/>
    </source>
</evidence>
<evidence type="ECO:0000256" key="3">
    <source>
        <dbReference type="ARBA" id="ARBA00022729"/>
    </source>
</evidence>
<evidence type="ECO:0000256" key="2">
    <source>
        <dbReference type="ARBA" id="ARBA00013194"/>
    </source>
</evidence>
<evidence type="ECO:0000256" key="5">
    <source>
        <dbReference type="ARBA" id="ARBA00023235"/>
    </source>
</evidence>
<keyword evidence="3" id="KW-0732">Signal</keyword>
<feature type="compositionally biased region" description="Low complexity" evidence="7">
    <location>
        <begin position="297"/>
        <end position="313"/>
    </location>
</feature>
<dbReference type="RefSeq" id="WP_149308750.1">
    <property type="nucleotide sequence ID" value="NZ_SRSD01000009.1"/>
</dbReference>
<gene>
    <name evidence="9" type="ORF">ET418_14520</name>
</gene>